<keyword evidence="3" id="KW-0997">Cell inner membrane</keyword>
<gene>
    <name evidence="7" type="ORF">THIOM_000978</name>
</gene>
<dbReference type="Proteomes" id="UP000076962">
    <property type="component" value="Unassembled WGS sequence"/>
</dbReference>
<protein>
    <submittedName>
        <fullName evidence="7">Lipid A biosynthesis lauroyl acyltransferase</fullName>
    </submittedName>
</protein>
<proteinExistence type="predicted"/>
<evidence type="ECO:0000256" key="5">
    <source>
        <dbReference type="ARBA" id="ARBA00023136"/>
    </source>
</evidence>
<dbReference type="PANTHER" id="PTHR30606">
    <property type="entry name" value="LIPID A BIOSYNTHESIS LAUROYL ACYLTRANSFERASE"/>
    <property type="match status" value="1"/>
</dbReference>
<keyword evidence="2" id="KW-1003">Cell membrane</keyword>
<organism evidence="7 8">
    <name type="scientific">Candidatus Thiomargarita nelsonii</name>
    <dbReference type="NCBI Taxonomy" id="1003181"/>
    <lineage>
        <taxon>Bacteria</taxon>
        <taxon>Pseudomonadati</taxon>
        <taxon>Pseudomonadota</taxon>
        <taxon>Gammaproteobacteria</taxon>
        <taxon>Thiotrichales</taxon>
        <taxon>Thiotrichaceae</taxon>
        <taxon>Thiomargarita</taxon>
    </lineage>
</organism>
<dbReference type="EMBL" id="LUTY01000499">
    <property type="protein sequence ID" value="OAD23195.1"/>
    <property type="molecule type" value="Genomic_DNA"/>
</dbReference>
<dbReference type="InterPro" id="IPR004960">
    <property type="entry name" value="LipA_acyltrans"/>
</dbReference>
<dbReference type="PIRSF" id="PIRSF026649">
    <property type="entry name" value="MsbB"/>
    <property type="match status" value="1"/>
</dbReference>
<dbReference type="GO" id="GO:0005886">
    <property type="term" value="C:plasma membrane"/>
    <property type="evidence" value="ECO:0007669"/>
    <property type="project" value="UniProtKB-SubCell"/>
</dbReference>
<dbReference type="Pfam" id="PF03279">
    <property type="entry name" value="Lip_A_acyltrans"/>
    <property type="match status" value="1"/>
</dbReference>
<evidence type="ECO:0000313" key="7">
    <source>
        <dbReference type="EMBL" id="OAD23195.1"/>
    </source>
</evidence>
<sequence length="295" mass="32823">MRALLIKALLHFFALFPLSTVHTIATFLGRKIALRPSLRLTQVTRTNIRLCFPHLSPSAQETLVKESLIETCKAFSELGALWLWRADRVLALVREVSGEACLQQALERGQGVVLLTPHLGAWELAGLYASSRYTLTALYRPPKLAGLHDLIHTARERAGGHFVPTDQSGVRALYKALRQRQVVGILPDQVPSDASSGIFAPFFGKPAYTMVLVYRLVRKTGAAVIFTYAERLPQGRGFHLHFLPAPANMMAENVEVAVGALNQGVEQCVPNCTAQYQWSYKRFKRRPEGTVSVYK</sequence>
<evidence type="ECO:0000256" key="2">
    <source>
        <dbReference type="ARBA" id="ARBA00022475"/>
    </source>
</evidence>
<reference evidence="7 8" key="1">
    <citation type="submission" date="2016-05" db="EMBL/GenBank/DDBJ databases">
        <title>Single-cell genome of chain-forming Candidatus Thiomargarita nelsonii and comparison to other large sulfur-oxidizing bacteria.</title>
        <authorList>
            <person name="Winkel M."/>
            <person name="Salman V."/>
            <person name="Woyke T."/>
            <person name="Schulz-Vogt H."/>
            <person name="Richter M."/>
            <person name="Flood B."/>
            <person name="Bailey J."/>
            <person name="Amann R."/>
            <person name="Mussmann M."/>
        </authorList>
    </citation>
    <scope>NUCLEOTIDE SEQUENCE [LARGE SCALE GENOMIC DNA]</scope>
    <source>
        <strain evidence="7 8">THI036</strain>
    </source>
</reference>
<comment type="subcellular location">
    <subcellularLocation>
        <location evidence="1">Cell inner membrane</location>
    </subcellularLocation>
</comment>
<keyword evidence="4 7" id="KW-0808">Transferase</keyword>
<keyword evidence="5" id="KW-0472">Membrane</keyword>
<evidence type="ECO:0000256" key="3">
    <source>
        <dbReference type="ARBA" id="ARBA00022519"/>
    </source>
</evidence>
<evidence type="ECO:0000256" key="6">
    <source>
        <dbReference type="ARBA" id="ARBA00023315"/>
    </source>
</evidence>
<name>A0A176S5B2_9GAMM</name>
<evidence type="ECO:0000313" key="8">
    <source>
        <dbReference type="Proteomes" id="UP000076962"/>
    </source>
</evidence>
<dbReference type="PANTHER" id="PTHR30606:SF10">
    <property type="entry name" value="PHOSPHATIDYLINOSITOL MANNOSIDE ACYLTRANSFERASE"/>
    <property type="match status" value="1"/>
</dbReference>
<dbReference type="CDD" id="cd07984">
    <property type="entry name" value="LPLAT_LABLAT-like"/>
    <property type="match status" value="1"/>
</dbReference>
<keyword evidence="8" id="KW-1185">Reference proteome</keyword>
<evidence type="ECO:0000256" key="1">
    <source>
        <dbReference type="ARBA" id="ARBA00004533"/>
    </source>
</evidence>
<evidence type="ECO:0000256" key="4">
    <source>
        <dbReference type="ARBA" id="ARBA00022679"/>
    </source>
</evidence>
<keyword evidence="6 7" id="KW-0012">Acyltransferase</keyword>
<dbReference type="AlphaFoldDB" id="A0A176S5B2"/>
<accession>A0A176S5B2</accession>
<dbReference type="GO" id="GO:0009247">
    <property type="term" value="P:glycolipid biosynthetic process"/>
    <property type="evidence" value="ECO:0007669"/>
    <property type="project" value="UniProtKB-ARBA"/>
</dbReference>
<comment type="caution">
    <text evidence="7">The sequence shown here is derived from an EMBL/GenBank/DDBJ whole genome shotgun (WGS) entry which is preliminary data.</text>
</comment>
<dbReference type="GO" id="GO:0016746">
    <property type="term" value="F:acyltransferase activity"/>
    <property type="evidence" value="ECO:0007669"/>
    <property type="project" value="UniProtKB-KW"/>
</dbReference>
<dbReference type="PATRIC" id="fig|1003181.4.peg.1398"/>